<dbReference type="Proteomes" id="UP000005206">
    <property type="component" value="Chromosome 6"/>
</dbReference>
<dbReference type="InterPro" id="IPR049326">
    <property type="entry name" value="Rhodopsin_dom_fungi"/>
</dbReference>
<evidence type="ECO:0000256" key="7">
    <source>
        <dbReference type="SAM" id="Phobius"/>
    </source>
</evidence>
<dbReference type="OrthoDB" id="3923077at2759"/>
<dbReference type="OMA" id="CACIPVL"/>
<evidence type="ECO:0000256" key="5">
    <source>
        <dbReference type="ARBA" id="ARBA00038359"/>
    </source>
</evidence>
<keyword evidence="10" id="KW-1185">Reference proteome</keyword>
<dbReference type="RefSeq" id="XP_003042131.1">
    <property type="nucleotide sequence ID" value="XM_003042085.1"/>
</dbReference>
<comment type="similarity">
    <text evidence="5">Belongs to the SAT4 family.</text>
</comment>
<keyword evidence="3 7" id="KW-1133">Transmembrane helix</keyword>
<dbReference type="GO" id="GO:0016020">
    <property type="term" value="C:membrane"/>
    <property type="evidence" value="ECO:0007669"/>
    <property type="project" value="UniProtKB-SubCell"/>
</dbReference>
<evidence type="ECO:0000259" key="8">
    <source>
        <dbReference type="Pfam" id="PF20684"/>
    </source>
</evidence>
<evidence type="ECO:0000313" key="10">
    <source>
        <dbReference type="Proteomes" id="UP000005206"/>
    </source>
</evidence>
<dbReference type="PANTHER" id="PTHR33048:SF93">
    <property type="entry name" value="INTEGRAL MEMBRANE PROTEIN"/>
    <property type="match status" value="1"/>
</dbReference>
<dbReference type="InParanoid" id="C7ZHE1"/>
<evidence type="ECO:0000256" key="3">
    <source>
        <dbReference type="ARBA" id="ARBA00022989"/>
    </source>
</evidence>
<keyword evidence="4 7" id="KW-0472">Membrane</keyword>
<reference evidence="9 10" key="1">
    <citation type="journal article" date="2009" name="PLoS Genet.">
        <title>The genome of Nectria haematococca: contribution of supernumerary chromosomes to gene expansion.</title>
        <authorList>
            <person name="Coleman J.J."/>
            <person name="Rounsley S.D."/>
            <person name="Rodriguez-Carres M."/>
            <person name="Kuo A."/>
            <person name="Wasmann C.C."/>
            <person name="Grimwood J."/>
            <person name="Schmutz J."/>
            <person name="Taga M."/>
            <person name="White G.J."/>
            <person name="Zhou S."/>
            <person name="Schwartz D.C."/>
            <person name="Freitag M."/>
            <person name="Ma L.J."/>
            <person name="Danchin E.G."/>
            <person name="Henrissat B."/>
            <person name="Coutinho P.M."/>
            <person name="Nelson D.R."/>
            <person name="Straney D."/>
            <person name="Napoli C.A."/>
            <person name="Barker B.M."/>
            <person name="Gribskov M."/>
            <person name="Rep M."/>
            <person name="Kroken S."/>
            <person name="Molnar I."/>
            <person name="Rensing C."/>
            <person name="Kennell J.C."/>
            <person name="Zamora J."/>
            <person name="Farman M.L."/>
            <person name="Selker E.U."/>
            <person name="Salamov A."/>
            <person name="Shapiro H."/>
            <person name="Pangilinan J."/>
            <person name="Lindquist E."/>
            <person name="Lamers C."/>
            <person name="Grigoriev I.V."/>
            <person name="Geiser D.M."/>
            <person name="Covert S.F."/>
            <person name="Temporini E."/>
            <person name="Vanetten H.D."/>
        </authorList>
    </citation>
    <scope>NUCLEOTIDE SEQUENCE [LARGE SCALE GENOMIC DNA]</scope>
    <source>
        <strain evidence="10">ATCC MYA-4622 / CBS 123669 / FGSC 9596 / NRRL 45880 / 77-13-4</strain>
    </source>
</reference>
<feature type="domain" description="Rhodopsin" evidence="8">
    <location>
        <begin position="33"/>
        <end position="262"/>
    </location>
</feature>
<evidence type="ECO:0000256" key="6">
    <source>
        <dbReference type="SAM" id="MobiDB-lite"/>
    </source>
</evidence>
<feature type="transmembrane region" description="Helical" evidence="7">
    <location>
        <begin position="127"/>
        <end position="146"/>
    </location>
</feature>
<evidence type="ECO:0000256" key="1">
    <source>
        <dbReference type="ARBA" id="ARBA00004141"/>
    </source>
</evidence>
<dbReference type="KEGG" id="nhe:NECHADRAFT_81151"/>
<feature type="region of interest" description="Disordered" evidence="6">
    <location>
        <begin position="304"/>
        <end position="324"/>
    </location>
</feature>
<dbReference type="GeneID" id="9669100"/>
<feature type="transmembrane region" description="Helical" evidence="7">
    <location>
        <begin position="198"/>
        <end position="217"/>
    </location>
</feature>
<proteinExistence type="inferred from homology"/>
<feature type="transmembrane region" description="Helical" evidence="7">
    <location>
        <begin position="89"/>
        <end position="115"/>
    </location>
</feature>
<sequence length="365" mass="39608">MAAHVMAGIGGKGGTVVGVIWFENVLTYILVAARIYTRRYIRGSVGWDDLCLVITSLLMTVFGILTTIACAHGMGQHVDALETYQFSDALLYLLCAQSVVSMAIGMGKVTVAIFLLRIVTASWHRWFLWFCIASMMILSIFLSVAWPSSTVASIETPLKNIGMHLTIIPAYAAAMDFALAAFPWIALRGLKMKRKERISICVSLSLGVFAGVCGVIRTSGLEVLSNSADYLYATSDSVIWTASEVTTTIVCVTLPALRPLYNKVRGQESSSAGYQQHDDSAYNTGGSFHMSSYANKRKDNGIGYPKGSSNFASAEASRDPTTIKNDSDETILLQGEGKNIMRVQEVSVSYDNGNSLNNVSIKQDV</sequence>
<comment type="subcellular location">
    <subcellularLocation>
        <location evidence="1">Membrane</location>
        <topology evidence="1">Multi-pass membrane protein</topology>
    </subcellularLocation>
</comment>
<organism evidence="9 10">
    <name type="scientific">Fusarium vanettenii (strain ATCC MYA-4622 / CBS 123669 / FGSC 9596 / NRRL 45880 / 77-13-4)</name>
    <name type="common">Fusarium solani subsp. pisi</name>
    <dbReference type="NCBI Taxonomy" id="660122"/>
    <lineage>
        <taxon>Eukaryota</taxon>
        <taxon>Fungi</taxon>
        <taxon>Dikarya</taxon>
        <taxon>Ascomycota</taxon>
        <taxon>Pezizomycotina</taxon>
        <taxon>Sordariomycetes</taxon>
        <taxon>Hypocreomycetidae</taxon>
        <taxon>Hypocreales</taxon>
        <taxon>Nectriaceae</taxon>
        <taxon>Fusarium</taxon>
        <taxon>Fusarium solani species complex</taxon>
        <taxon>Fusarium vanettenii</taxon>
    </lineage>
</organism>
<accession>C7ZHE1</accession>
<dbReference type="PANTHER" id="PTHR33048">
    <property type="entry name" value="PTH11-LIKE INTEGRAL MEMBRANE PROTEIN (AFU_ORTHOLOGUE AFUA_5G11245)"/>
    <property type="match status" value="1"/>
</dbReference>
<dbReference type="HOGENOM" id="CLU_028200_3_0_1"/>
<dbReference type="VEuPathDB" id="FungiDB:NECHADRAFT_81151"/>
<dbReference type="eggNOG" id="ENOG502SH84">
    <property type="taxonomic scope" value="Eukaryota"/>
</dbReference>
<gene>
    <name evidence="9" type="ORF">NECHADRAFT_81151</name>
</gene>
<keyword evidence="2 7" id="KW-0812">Transmembrane</keyword>
<dbReference type="InterPro" id="IPR052337">
    <property type="entry name" value="SAT4-like"/>
</dbReference>
<evidence type="ECO:0000256" key="4">
    <source>
        <dbReference type="ARBA" id="ARBA00023136"/>
    </source>
</evidence>
<feature type="transmembrane region" description="Helical" evidence="7">
    <location>
        <begin position="49"/>
        <end position="69"/>
    </location>
</feature>
<feature type="transmembrane region" description="Helical" evidence="7">
    <location>
        <begin position="166"/>
        <end position="186"/>
    </location>
</feature>
<evidence type="ECO:0000256" key="2">
    <source>
        <dbReference type="ARBA" id="ARBA00022692"/>
    </source>
</evidence>
<evidence type="ECO:0000313" key="9">
    <source>
        <dbReference type="EMBL" id="EEU36418.1"/>
    </source>
</evidence>
<dbReference type="AlphaFoldDB" id="C7ZHE1"/>
<dbReference type="Pfam" id="PF20684">
    <property type="entry name" value="Fung_rhodopsin"/>
    <property type="match status" value="1"/>
</dbReference>
<dbReference type="EMBL" id="GG698928">
    <property type="protein sequence ID" value="EEU36418.1"/>
    <property type="molecule type" value="Genomic_DNA"/>
</dbReference>
<name>C7ZHE1_FUSV7</name>
<protein>
    <recommendedName>
        <fullName evidence="8">Rhodopsin domain-containing protein</fullName>
    </recommendedName>
</protein>
<feature type="transmembrane region" description="Helical" evidence="7">
    <location>
        <begin position="16"/>
        <end position="37"/>
    </location>
</feature>